<protein>
    <recommendedName>
        <fullName evidence="2">Hypervirulence associated protein TUDOR domain-containing protein</fullName>
    </recommendedName>
</protein>
<dbReference type="EMBL" id="JAAAPX010000082">
    <property type="protein sequence ID" value="KAF4233150.1"/>
    <property type="molecule type" value="Genomic_DNA"/>
</dbReference>
<feature type="region of interest" description="Disordered" evidence="1">
    <location>
        <begin position="1"/>
        <end position="26"/>
    </location>
</feature>
<reference evidence="3" key="1">
    <citation type="journal article" date="2020" name="bioRxiv">
        <title>Genomic and phenotypic heterogeneity of clinical isolates of the human pathogens Aspergillus fumigatus, Aspergillus lentulus and Aspergillus fumigatiaffinis.</title>
        <authorList>
            <person name="dos Santos R.A.C."/>
            <person name="Steenwyk J.L."/>
            <person name="Rivero-Menendez O."/>
            <person name="Mead M.E."/>
            <person name="Silva L.P."/>
            <person name="Bastos R.W."/>
            <person name="Alastruey-Izquierdo A."/>
            <person name="Goldman G.H."/>
            <person name="Rokas A."/>
        </authorList>
    </citation>
    <scope>NUCLEOTIDE SEQUENCE</scope>
    <source>
        <strain evidence="3">CNM-CM6805</strain>
    </source>
</reference>
<dbReference type="SUPFAM" id="SSF53474">
    <property type="entry name" value="alpha/beta-Hydrolases"/>
    <property type="match status" value="1"/>
</dbReference>
<evidence type="ECO:0000313" key="3">
    <source>
        <dbReference type="EMBL" id="KAF4233150.1"/>
    </source>
</evidence>
<comment type="caution">
    <text evidence="3">The sequence shown here is derived from an EMBL/GenBank/DDBJ whole genome shotgun (WGS) entry which is preliminary data.</text>
</comment>
<name>A0A8H4H282_9EURO</name>
<feature type="region of interest" description="Disordered" evidence="1">
    <location>
        <begin position="311"/>
        <end position="330"/>
    </location>
</feature>
<accession>A0A8H4H282</accession>
<evidence type="ECO:0000259" key="2">
    <source>
        <dbReference type="Pfam" id="PF11160"/>
    </source>
</evidence>
<dbReference type="Gene3D" id="3.40.50.1820">
    <property type="entry name" value="alpha/beta hydrolase"/>
    <property type="match status" value="1"/>
</dbReference>
<dbReference type="InterPro" id="IPR021331">
    <property type="entry name" value="Hva1_TUDOR"/>
</dbReference>
<dbReference type="InterPro" id="IPR029058">
    <property type="entry name" value="AB_hydrolase_fold"/>
</dbReference>
<sequence>MSAERVKDKKGENINEGDHVYTRYRGGSHEGKVEKIVMDQAEADEEDVANPPKVRERCDFAPTTPKTSSQKINDANANARRSSSPINMDIGLRITPARWRRPDDTFAMCQRSQPTIRGGFPSNVGKCHANAACAEETPAFPQLRAPITWSATKIHLGQPSLSGRQGAMELHLADDPVIGLFPLAPFAQHGQTLSRTPTPRHFREGKAARITSFLEKTKDKLPDTFPPKCLNQAGYPLKAFPLSGSRIKMRWSTLLKAAVLYRAIFSPLVFGAVLPRGALPAASDSSLVSILSSAANDSSIKSEAQSTASSIVSKIDETENSRSTKDDESVQRAFDKIQSIFADGTPDFLKMAREILTVGLIPADILSFLNGYLNLDLNSIHNRNPSPKGQAIYPVKAPGDARYSVAENALRAAIHIPTAFGYGKNGKKPVILVPGTATPAGTTYYFNFGKLGSAADADVVWLNIPQASLNDVQINSEYVAYAINYISAISESNVAVLSWSQGGLDTQWALKYWPSTRKVVDDFIAISPDFHGTVVRSLVCPWLAALACTPSLWQQGWNTEFIRTLRGDGGDSAYVPTTTIYSTFDEIVQPMSGSQASAILSDSRAVGVSNNHLQTICGGKPAGGIYTHEGVLYNPLAWALAVDALTHDGPGDPSRLDLDVVCGRALPPQLGLDDLLGTEGLLLIALAEVLAYRPKTFGEPAIASYAD</sequence>
<feature type="region of interest" description="Disordered" evidence="1">
    <location>
        <begin position="41"/>
        <end position="83"/>
    </location>
</feature>
<dbReference type="Proteomes" id="UP000653565">
    <property type="component" value="Unassembled WGS sequence"/>
</dbReference>
<keyword evidence="4" id="KW-1185">Reference proteome</keyword>
<dbReference type="PANTHER" id="PTHR37574">
    <property type="entry name" value="LIPASE B"/>
    <property type="match status" value="1"/>
</dbReference>
<dbReference type="AlphaFoldDB" id="A0A8H4H282"/>
<dbReference type="PANTHER" id="PTHR37574:SF1">
    <property type="entry name" value="LIPASE B"/>
    <property type="match status" value="1"/>
</dbReference>
<feature type="compositionally biased region" description="Basic and acidic residues" evidence="1">
    <location>
        <begin position="314"/>
        <end position="330"/>
    </location>
</feature>
<gene>
    <name evidence="3" type="ORF">CNMCM6805_009490</name>
</gene>
<dbReference type="Gene3D" id="2.30.30.1060">
    <property type="match status" value="1"/>
</dbReference>
<organism evidence="3 4">
    <name type="scientific">Aspergillus fumigatiaffinis</name>
    <dbReference type="NCBI Taxonomy" id="340414"/>
    <lineage>
        <taxon>Eukaryota</taxon>
        <taxon>Fungi</taxon>
        <taxon>Dikarya</taxon>
        <taxon>Ascomycota</taxon>
        <taxon>Pezizomycotina</taxon>
        <taxon>Eurotiomycetes</taxon>
        <taxon>Eurotiomycetidae</taxon>
        <taxon>Eurotiales</taxon>
        <taxon>Aspergillaceae</taxon>
        <taxon>Aspergillus</taxon>
        <taxon>Aspergillus subgen. Fumigati</taxon>
    </lineage>
</organism>
<evidence type="ECO:0000313" key="4">
    <source>
        <dbReference type="Proteomes" id="UP000653565"/>
    </source>
</evidence>
<dbReference type="InterPro" id="IPR053228">
    <property type="entry name" value="Stereospecific_Lipase"/>
</dbReference>
<reference evidence="3" key="2">
    <citation type="submission" date="2020-04" db="EMBL/GenBank/DDBJ databases">
        <authorList>
            <person name="Santos R.A.C."/>
            <person name="Steenwyk J.L."/>
            <person name="Rivero-Menendez O."/>
            <person name="Mead M.E."/>
            <person name="Silva L.P."/>
            <person name="Bastos R.W."/>
            <person name="Alastruey-Izquierdo A."/>
            <person name="Goldman G.H."/>
            <person name="Rokas A."/>
        </authorList>
    </citation>
    <scope>NUCLEOTIDE SEQUENCE</scope>
    <source>
        <strain evidence="3">CNM-CM6805</strain>
    </source>
</reference>
<dbReference type="Pfam" id="PF11160">
    <property type="entry name" value="Hva1_TUDOR"/>
    <property type="match status" value="1"/>
</dbReference>
<feature type="compositionally biased region" description="Polar residues" evidence="1">
    <location>
        <begin position="64"/>
        <end position="83"/>
    </location>
</feature>
<evidence type="ECO:0000256" key="1">
    <source>
        <dbReference type="SAM" id="MobiDB-lite"/>
    </source>
</evidence>
<feature type="domain" description="Hypervirulence associated protein TUDOR" evidence="2">
    <location>
        <begin position="17"/>
        <end position="54"/>
    </location>
</feature>
<proteinExistence type="predicted"/>